<accession>A0A1I4S5W5</accession>
<dbReference type="PANTHER" id="PTHR10934">
    <property type="entry name" value="60S RIBOSOMAL PROTEIN L18"/>
    <property type="match status" value="1"/>
</dbReference>
<name>A0A1I4S5W5_9EURY</name>
<dbReference type="Pfam" id="PF17135">
    <property type="entry name" value="Ribosomal_L18"/>
    <property type="match status" value="1"/>
</dbReference>
<organism evidence="7 8">
    <name type="scientific">Methanolobus profundi</name>
    <dbReference type="NCBI Taxonomy" id="487685"/>
    <lineage>
        <taxon>Archaea</taxon>
        <taxon>Methanobacteriati</taxon>
        <taxon>Methanobacteriota</taxon>
        <taxon>Stenosarchaea group</taxon>
        <taxon>Methanomicrobia</taxon>
        <taxon>Methanosarcinales</taxon>
        <taxon>Methanosarcinaceae</taxon>
        <taxon>Methanolobus</taxon>
    </lineage>
</organism>
<dbReference type="GO" id="GO:0003735">
    <property type="term" value="F:structural constituent of ribosome"/>
    <property type="evidence" value="ECO:0007669"/>
    <property type="project" value="InterPro"/>
</dbReference>
<dbReference type="PROSITE" id="PS00475">
    <property type="entry name" value="RIBOSOMAL_L15"/>
    <property type="match status" value="1"/>
</dbReference>
<feature type="domain" description="Large ribosomal subunit protein uL15/eL18" evidence="6">
    <location>
        <begin position="3"/>
        <end position="126"/>
    </location>
</feature>
<evidence type="ECO:0000313" key="7">
    <source>
        <dbReference type="EMBL" id="SFM59653.1"/>
    </source>
</evidence>
<gene>
    <name evidence="5" type="primary">rpl18e</name>
    <name evidence="7" type="ORF">SAMN04488696_1783</name>
</gene>
<dbReference type="STRING" id="487685.SAMN04488696_1783"/>
<dbReference type="InterPro" id="IPR036227">
    <property type="entry name" value="Ribosomal_uL15/eL18_sf"/>
</dbReference>
<keyword evidence="2 5" id="KW-0689">Ribosomal protein</keyword>
<dbReference type="Gene3D" id="3.100.10.10">
    <property type="match status" value="1"/>
</dbReference>
<dbReference type="GO" id="GO:0006412">
    <property type="term" value="P:translation"/>
    <property type="evidence" value="ECO:0007669"/>
    <property type="project" value="UniProtKB-UniRule"/>
</dbReference>
<dbReference type="SUPFAM" id="SSF52080">
    <property type="entry name" value="Ribosomal proteins L15p and L18e"/>
    <property type="match status" value="1"/>
</dbReference>
<dbReference type="Proteomes" id="UP000198535">
    <property type="component" value="Unassembled WGS sequence"/>
</dbReference>
<comment type="similarity">
    <text evidence="1 5">Belongs to the eukaryotic ribosomal protein eL18 family.</text>
</comment>
<dbReference type="GO" id="GO:0003723">
    <property type="term" value="F:RNA binding"/>
    <property type="evidence" value="ECO:0007669"/>
    <property type="project" value="TreeGrafter"/>
</dbReference>
<dbReference type="NCBIfam" id="NF003079">
    <property type="entry name" value="PRK04005.1"/>
    <property type="match status" value="1"/>
</dbReference>
<evidence type="ECO:0000256" key="4">
    <source>
        <dbReference type="ARBA" id="ARBA00035218"/>
    </source>
</evidence>
<dbReference type="AlphaFoldDB" id="A0A1I4S5W5"/>
<dbReference type="FunFam" id="3.100.10.10:FF:000013">
    <property type="entry name" value="50S ribosomal protein L18e"/>
    <property type="match status" value="1"/>
</dbReference>
<protein>
    <recommendedName>
        <fullName evidence="4 5">Large ribosomal subunit protein eL18</fullName>
    </recommendedName>
</protein>
<dbReference type="EMBL" id="FOUJ01000003">
    <property type="protein sequence ID" value="SFM59653.1"/>
    <property type="molecule type" value="Genomic_DNA"/>
</dbReference>
<evidence type="ECO:0000256" key="1">
    <source>
        <dbReference type="ARBA" id="ARBA00006815"/>
    </source>
</evidence>
<evidence type="ECO:0000256" key="5">
    <source>
        <dbReference type="HAMAP-Rule" id="MF_00329"/>
    </source>
</evidence>
<dbReference type="HAMAP" id="MF_00329">
    <property type="entry name" value="Ribosomal_eL18"/>
    <property type="match status" value="1"/>
</dbReference>
<sequence length="126" mass="13744">MSKTTNAKIQRKTNPRTPVLIAALKEEARQNEAAIWRDVAKRLEKPGKNYAQVNLSKINRYAKDGETVLIAGKVLGSGLLNKAVTVAAYNFSATAMEKIAEVGGKCLTIEEMMKENPKGSGIKILQ</sequence>
<dbReference type="InterPro" id="IPR021131">
    <property type="entry name" value="Ribosomal_uL15/eL18"/>
</dbReference>
<proteinExistence type="inferred from homology"/>
<evidence type="ECO:0000256" key="2">
    <source>
        <dbReference type="ARBA" id="ARBA00022980"/>
    </source>
</evidence>
<reference evidence="8" key="1">
    <citation type="submission" date="2016-10" db="EMBL/GenBank/DDBJ databases">
        <authorList>
            <person name="Varghese N."/>
            <person name="Submissions S."/>
        </authorList>
    </citation>
    <scope>NUCLEOTIDE SEQUENCE [LARGE SCALE GENOMIC DNA]</scope>
    <source>
        <strain evidence="8">Mob M</strain>
    </source>
</reference>
<evidence type="ECO:0000256" key="3">
    <source>
        <dbReference type="ARBA" id="ARBA00023274"/>
    </source>
</evidence>
<evidence type="ECO:0000313" key="8">
    <source>
        <dbReference type="Proteomes" id="UP000198535"/>
    </source>
</evidence>
<evidence type="ECO:0000259" key="6">
    <source>
        <dbReference type="Pfam" id="PF17135"/>
    </source>
</evidence>
<dbReference type="InterPro" id="IPR000039">
    <property type="entry name" value="Ribosomal_eL18"/>
</dbReference>
<dbReference type="InterPro" id="IPR022947">
    <property type="entry name" value="Ribosomal_eL18_arc"/>
</dbReference>
<dbReference type="RefSeq" id="WP_091936127.1">
    <property type="nucleotide sequence ID" value="NZ_FOUJ01000003.1"/>
</dbReference>
<keyword evidence="8" id="KW-1185">Reference proteome</keyword>
<dbReference type="GO" id="GO:0022625">
    <property type="term" value="C:cytosolic large ribosomal subunit"/>
    <property type="evidence" value="ECO:0007669"/>
    <property type="project" value="TreeGrafter"/>
</dbReference>
<dbReference type="OrthoDB" id="11309at2157"/>
<dbReference type="InterPro" id="IPR001196">
    <property type="entry name" value="Ribosomal_uL15_CS"/>
</dbReference>
<dbReference type="PANTHER" id="PTHR10934:SF2">
    <property type="entry name" value="LARGE RIBOSOMAL SUBUNIT PROTEIN EL18"/>
    <property type="match status" value="1"/>
</dbReference>
<keyword evidence="3 5" id="KW-0687">Ribonucleoprotein</keyword>